<evidence type="ECO:0000313" key="2">
    <source>
        <dbReference type="Proteomes" id="UP001055879"/>
    </source>
</evidence>
<reference evidence="2" key="1">
    <citation type="journal article" date="2022" name="Mol. Ecol. Resour.">
        <title>The genomes of chicory, endive, great burdock and yacon provide insights into Asteraceae palaeo-polyploidization history and plant inulin production.</title>
        <authorList>
            <person name="Fan W."/>
            <person name="Wang S."/>
            <person name="Wang H."/>
            <person name="Wang A."/>
            <person name="Jiang F."/>
            <person name="Liu H."/>
            <person name="Zhao H."/>
            <person name="Xu D."/>
            <person name="Zhang Y."/>
        </authorList>
    </citation>
    <scope>NUCLEOTIDE SEQUENCE [LARGE SCALE GENOMIC DNA]</scope>
    <source>
        <strain evidence="2">cv. Niubang</strain>
    </source>
</reference>
<comment type="caution">
    <text evidence="1">The sequence shown here is derived from an EMBL/GenBank/DDBJ whole genome shotgun (WGS) entry which is preliminary data.</text>
</comment>
<name>A0ACB8YHP9_ARCLA</name>
<reference evidence="1 2" key="2">
    <citation type="journal article" date="2022" name="Mol. Ecol. Resour.">
        <title>The genomes of chicory, endive, great burdock and yacon provide insights into Asteraceae paleo-polyploidization history and plant inulin production.</title>
        <authorList>
            <person name="Fan W."/>
            <person name="Wang S."/>
            <person name="Wang H."/>
            <person name="Wang A."/>
            <person name="Jiang F."/>
            <person name="Liu H."/>
            <person name="Zhao H."/>
            <person name="Xu D."/>
            <person name="Zhang Y."/>
        </authorList>
    </citation>
    <scope>NUCLEOTIDE SEQUENCE [LARGE SCALE GENOMIC DNA]</scope>
    <source>
        <strain evidence="2">cv. Niubang</strain>
    </source>
</reference>
<keyword evidence="2" id="KW-1185">Reference proteome</keyword>
<organism evidence="1 2">
    <name type="scientific">Arctium lappa</name>
    <name type="common">Greater burdock</name>
    <name type="synonym">Lappa major</name>
    <dbReference type="NCBI Taxonomy" id="4217"/>
    <lineage>
        <taxon>Eukaryota</taxon>
        <taxon>Viridiplantae</taxon>
        <taxon>Streptophyta</taxon>
        <taxon>Embryophyta</taxon>
        <taxon>Tracheophyta</taxon>
        <taxon>Spermatophyta</taxon>
        <taxon>Magnoliopsida</taxon>
        <taxon>eudicotyledons</taxon>
        <taxon>Gunneridae</taxon>
        <taxon>Pentapetalae</taxon>
        <taxon>asterids</taxon>
        <taxon>campanulids</taxon>
        <taxon>Asterales</taxon>
        <taxon>Asteraceae</taxon>
        <taxon>Carduoideae</taxon>
        <taxon>Cardueae</taxon>
        <taxon>Arctiinae</taxon>
        <taxon>Arctium</taxon>
    </lineage>
</organism>
<gene>
    <name evidence="1" type="ORF">L6452_34530</name>
</gene>
<dbReference type="EMBL" id="CM042058">
    <property type="protein sequence ID" value="KAI3685289.1"/>
    <property type="molecule type" value="Genomic_DNA"/>
</dbReference>
<accession>A0ACB8YHP9</accession>
<sequence length="166" mass="18633">MEARKRSSSTTTSCKKHPKHRQSPGICSLCLRERLSKISSSSSRAVTNVSSSSSSSISSVSSVYSSNNSSNASSYTASPMQNYRNRRKINNDLEGKGYLYFLKKNTKGTVLKKSRSMAFVSDQKNVMQDQEINEKVGFWSKLMGSKRCSSRMMHSRTTRETFLSRV</sequence>
<protein>
    <submittedName>
        <fullName evidence="1">Uncharacterized protein</fullName>
    </submittedName>
</protein>
<proteinExistence type="predicted"/>
<evidence type="ECO:0000313" key="1">
    <source>
        <dbReference type="EMBL" id="KAI3685289.1"/>
    </source>
</evidence>
<dbReference type="Proteomes" id="UP001055879">
    <property type="component" value="Linkage Group LG12"/>
</dbReference>